<dbReference type="InterPro" id="IPR006569">
    <property type="entry name" value="CID_dom"/>
</dbReference>
<dbReference type="InterPro" id="IPR035967">
    <property type="entry name" value="SWAP/Surp_sf"/>
</dbReference>
<dbReference type="PROSITE" id="PS51391">
    <property type="entry name" value="CID"/>
    <property type="match status" value="1"/>
</dbReference>
<proteinExistence type="predicted"/>
<organism evidence="4 5">
    <name type="scientific">Stichopus japonicus</name>
    <name type="common">Sea cucumber</name>
    <dbReference type="NCBI Taxonomy" id="307972"/>
    <lineage>
        <taxon>Eukaryota</taxon>
        <taxon>Metazoa</taxon>
        <taxon>Echinodermata</taxon>
        <taxon>Eleutherozoa</taxon>
        <taxon>Echinozoa</taxon>
        <taxon>Holothuroidea</taxon>
        <taxon>Aspidochirotacea</taxon>
        <taxon>Aspidochirotida</taxon>
        <taxon>Stichopodidae</taxon>
        <taxon>Apostichopus</taxon>
    </lineage>
</organism>
<dbReference type="InterPro" id="IPR000061">
    <property type="entry name" value="Surp"/>
</dbReference>
<name>A0A2G8JX44_STIJA</name>
<dbReference type="Gene3D" id="1.25.40.90">
    <property type="match status" value="1"/>
</dbReference>
<sequence>MDDNVKAPSDPEVKNIVDKLANFVARNGPEFEKMTKQKQKDNPKFQFLFGGEHFQYYISKVKREQLILQDQKQKIAEQQAKIQEVITRQSIQTAPWQPQIQQQQQFQDKIKESEENLAKQKQMLLSQQKEQMESVVMSNRLDKIQDLAQAMDINLSEFDATLQAIIDSCTKDAISAGKQWIFAAAKSPQHAEVVAKYLLQKIAPKNIPFTTKLHLIYLINDALHHCVKREAKDLHTALGTVIIPIYCGSYLTANDENKAKLDKVLKLWATNHYFREGIIEQLKKPVISMSTYQAFQIKENHEAIQGVLASVQEKIKILEKQHGEYVAHMQYSNINSSYSNSNNSSSATTAVAATLQKQQQLQQIQIPHRFWKF</sequence>
<dbReference type="OrthoDB" id="21470at2759"/>
<evidence type="ECO:0000256" key="1">
    <source>
        <dbReference type="SAM" id="Coils"/>
    </source>
</evidence>
<dbReference type="GO" id="GO:0003723">
    <property type="term" value="F:RNA binding"/>
    <property type="evidence" value="ECO:0007669"/>
    <property type="project" value="InterPro"/>
</dbReference>
<dbReference type="GO" id="GO:0048471">
    <property type="term" value="C:perinuclear region of cytoplasm"/>
    <property type="evidence" value="ECO:0007669"/>
    <property type="project" value="TreeGrafter"/>
</dbReference>
<dbReference type="Gene3D" id="1.10.10.790">
    <property type="entry name" value="Surp module"/>
    <property type="match status" value="1"/>
</dbReference>
<dbReference type="SMART" id="SM00648">
    <property type="entry name" value="SWAP"/>
    <property type="match status" value="1"/>
</dbReference>
<dbReference type="Pfam" id="PF01805">
    <property type="entry name" value="Surp"/>
    <property type="match status" value="1"/>
</dbReference>
<dbReference type="PROSITE" id="PS50128">
    <property type="entry name" value="SURP"/>
    <property type="match status" value="1"/>
</dbReference>
<dbReference type="Proteomes" id="UP000230750">
    <property type="component" value="Unassembled WGS sequence"/>
</dbReference>
<feature type="domain" description="CID" evidence="3">
    <location>
        <begin position="150"/>
        <end position="290"/>
    </location>
</feature>
<dbReference type="GO" id="GO:0006396">
    <property type="term" value="P:RNA processing"/>
    <property type="evidence" value="ECO:0007669"/>
    <property type="project" value="InterPro"/>
</dbReference>
<evidence type="ECO:0000313" key="4">
    <source>
        <dbReference type="EMBL" id="PIK40312.1"/>
    </source>
</evidence>
<dbReference type="GO" id="GO:0006874">
    <property type="term" value="P:intracellular calcium ion homeostasis"/>
    <property type="evidence" value="ECO:0007669"/>
    <property type="project" value="TreeGrafter"/>
</dbReference>
<reference evidence="4 5" key="1">
    <citation type="journal article" date="2017" name="PLoS Biol.">
        <title>The sea cucumber genome provides insights into morphological evolution and visceral regeneration.</title>
        <authorList>
            <person name="Zhang X."/>
            <person name="Sun L."/>
            <person name="Yuan J."/>
            <person name="Sun Y."/>
            <person name="Gao Y."/>
            <person name="Zhang L."/>
            <person name="Li S."/>
            <person name="Dai H."/>
            <person name="Hamel J.F."/>
            <person name="Liu C."/>
            <person name="Yu Y."/>
            <person name="Liu S."/>
            <person name="Lin W."/>
            <person name="Guo K."/>
            <person name="Jin S."/>
            <person name="Xu P."/>
            <person name="Storey K.B."/>
            <person name="Huan P."/>
            <person name="Zhang T."/>
            <person name="Zhou Y."/>
            <person name="Zhang J."/>
            <person name="Lin C."/>
            <person name="Li X."/>
            <person name="Xing L."/>
            <person name="Huo D."/>
            <person name="Sun M."/>
            <person name="Wang L."/>
            <person name="Mercier A."/>
            <person name="Li F."/>
            <person name="Yang H."/>
            <person name="Xiang J."/>
        </authorList>
    </citation>
    <scope>NUCLEOTIDE SEQUENCE [LARGE SCALE GENOMIC DNA]</scope>
    <source>
        <strain evidence="4">Shaxun</strain>
        <tissue evidence="4">Muscle</tissue>
    </source>
</reference>
<keyword evidence="1" id="KW-0175">Coiled coil</keyword>
<dbReference type="AlphaFoldDB" id="A0A2G8JX44"/>
<evidence type="ECO:0000259" key="2">
    <source>
        <dbReference type="PROSITE" id="PS50128"/>
    </source>
</evidence>
<dbReference type="EMBL" id="MRZV01001136">
    <property type="protein sequence ID" value="PIK40312.1"/>
    <property type="molecule type" value="Genomic_DNA"/>
</dbReference>
<accession>A0A2G8JX44</accession>
<dbReference type="PANTHER" id="PTHR12323:SF0">
    <property type="entry name" value="CALCIUM HOMEOSTASIS ENDOPLASMIC RETICULUM PROTEIN"/>
    <property type="match status" value="1"/>
</dbReference>
<protein>
    <submittedName>
        <fullName evidence="4">Calcium homeostasis endoplasmic reticulum protein</fullName>
    </submittedName>
</protein>
<evidence type="ECO:0000313" key="5">
    <source>
        <dbReference type="Proteomes" id="UP000230750"/>
    </source>
</evidence>
<feature type="domain" description="SURP motif" evidence="2">
    <location>
        <begin position="16"/>
        <end position="58"/>
    </location>
</feature>
<dbReference type="PANTHER" id="PTHR12323">
    <property type="entry name" value="SR-RELATED CTD ASSOCIATED FACTOR 6"/>
    <property type="match status" value="1"/>
</dbReference>
<dbReference type="SUPFAM" id="SSF109905">
    <property type="entry name" value="Surp module (SWAP domain)"/>
    <property type="match status" value="1"/>
</dbReference>
<comment type="caution">
    <text evidence="4">The sequence shown here is derived from an EMBL/GenBank/DDBJ whole genome shotgun (WGS) entry which is preliminary data.</text>
</comment>
<evidence type="ECO:0000259" key="3">
    <source>
        <dbReference type="PROSITE" id="PS51391"/>
    </source>
</evidence>
<gene>
    <name evidence="4" type="ORF">BSL78_22840</name>
</gene>
<keyword evidence="5" id="KW-1185">Reference proteome</keyword>
<dbReference type="InterPro" id="IPR008942">
    <property type="entry name" value="ENTH_VHS"/>
</dbReference>
<dbReference type="Pfam" id="PF04818">
    <property type="entry name" value="CID"/>
    <property type="match status" value="1"/>
</dbReference>
<dbReference type="STRING" id="307972.A0A2G8JX44"/>
<dbReference type="SUPFAM" id="SSF48464">
    <property type="entry name" value="ENTH/VHS domain"/>
    <property type="match status" value="1"/>
</dbReference>
<feature type="coiled-coil region" evidence="1">
    <location>
        <begin position="61"/>
        <end position="131"/>
    </location>
</feature>